<dbReference type="KEGG" id="dti:Desti_0776"/>
<accession>I4C1R0</accession>
<sequence length="229" mass="24917">MLKLRLLFCTLFIALLPCIGLAYQIPPMPMPGVAQPSKCTPPGHGQVPNCQPGPVLLNDPGCGLRAFGKIGPMWLTEKADFPFRNVDPANPQFNFEQMSLGMTDERFWVGFLGFELEPVRSLILYYQIGANVPKDGTITMNATGRALLPAPDNAQNLVSPWVWTAKNVHWWMMEGGLAIMVTPCLGVDFGFRAEHIDYAMADPRNFAQASDVGIAAGLAPGLGISCARI</sequence>
<evidence type="ECO:0000313" key="1">
    <source>
        <dbReference type="EMBL" id="AFM23501.1"/>
    </source>
</evidence>
<gene>
    <name evidence="1" type="ordered locus">Desti_0776</name>
</gene>
<dbReference type="Proteomes" id="UP000006055">
    <property type="component" value="Chromosome"/>
</dbReference>
<dbReference type="AlphaFoldDB" id="I4C1R0"/>
<proteinExistence type="predicted"/>
<evidence type="ECO:0000313" key="2">
    <source>
        <dbReference type="Proteomes" id="UP000006055"/>
    </source>
</evidence>
<keyword evidence="2" id="KW-1185">Reference proteome</keyword>
<dbReference type="RefSeq" id="WP_014808657.1">
    <property type="nucleotide sequence ID" value="NC_018025.1"/>
</dbReference>
<reference evidence="2" key="1">
    <citation type="submission" date="2012-06" db="EMBL/GenBank/DDBJ databases">
        <title>Complete sequence of chromosome of Desulfomonile tiedjei DSM 6799.</title>
        <authorList>
            <person name="Lucas S."/>
            <person name="Copeland A."/>
            <person name="Lapidus A."/>
            <person name="Glavina del Rio T."/>
            <person name="Dalin E."/>
            <person name="Tice H."/>
            <person name="Bruce D."/>
            <person name="Goodwin L."/>
            <person name="Pitluck S."/>
            <person name="Peters L."/>
            <person name="Ovchinnikova G."/>
            <person name="Zeytun A."/>
            <person name="Lu M."/>
            <person name="Kyrpides N."/>
            <person name="Mavromatis K."/>
            <person name="Ivanova N."/>
            <person name="Brettin T."/>
            <person name="Detter J.C."/>
            <person name="Han C."/>
            <person name="Larimer F."/>
            <person name="Land M."/>
            <person name="Hauser L."/>
            <person name="Markowitz V."/>
            <person name="Cheng J.-F."/>
            <person name="Hugenholtz P."/>
            <person name="Woyke T."/>
            <person name="Wu D."/>
            <person name="Spring S."/>
            <person name="Schroeder M."/>
            <person name="Brambilla E."/>
            <person name="Klenk H.-P."/>
            <person name="Eisen J.A."/>
        </authorList>
    </citation>
    <scope>NUCLEOTIDE SEQUENCE [LARGE SCALE GENOMIC DNA]</scope>
    <source>
        <strain evidence="2">ATCC 49306 / DSM 6799 / DCB-1</strain>
    </source>
</reference>
<name>I4C1R0_DESTA</name>
<dbReference type="EMBL" id="CP003360">
    <property type="protein sequence ID" value="AFM23501.1"/>
    <property type="molecule type" value="Genomic_DNA"/>
</dbReference>
<dbReference type="HOGENOM" id="CLU_1208198_0_0_7"/>
<protein>
    <submittedName>
        <fullName evidence="1">Uncharacterized protein</fullName>
    </submittedName>
</protein>
<organism evidence="1 2">
    <name type="scientific">Desulfomonile tiedjei (strain ATCC 49306 / DSM 6799 / DCB-1)</name>
    <dbReference type="NCBI Taxonomy" id="706587"/>
    <lineage>
        <taxon>Bacteria</taxon>
        <taxon>Pseudomonadati</taxon>
        <taxon>Thermodesulfobacteriota</taxon>
        <taxon>Desulfomonilia</taxon>
        <taxon>Desulfomonilales</taxon>
        <taxon>Desulfomonilaceae</taxon>
        <taxon>Desulfomonile</taxon>
    </lineage>
</organism>